<accession>A0A5E4CX25</accession>
<proteinExistence type="predicted"/>
<dbReference type="AlphaFoldDB" id="A0A5E4CX25"/>
<keyword evidence="2" id="KW-1185">Reference proteome</keyword>
<dbReference type="EMBL" id="CABDUW010002157">
    <property type="protein sequence ID" value="VTJ85699.1"/>
    <property type="molecule type" value="Genomic_DNA"/>
</dbReference>
<gene>
    <name evidence="1" type="ORF">MONAX_5E013886</name>
</gene>
<sequence>MESKTRFLHVVPQPLHSACPVRLQKTIVGDERKKVRGLNTDVPCGSVQGDRQKCSSRNLYGKTVIYQGSSLPESPDSNQERK</sequence>
<reference evidence="1" key="1">
    <citation type="submission" date="2019-04" db="EMBL/GenBank/DDBJ databases">
        <authorList>
            <person name="Alioto T."/>
            <person name="Alioto T."/>
        </authorList>
    </citation>
    <scope>NUCLEOTIDE SEQUENCE [LARGE SCALE GENOMIC DNA]</scope>
</reference>
<protein>
    <submittedName>
        <fullName evidence="1">Uncharacterized protein</fullName>
    </submittedName>
</protein>
<organism evidence="1 2">
    <name type="scientific">Marmota monax</name>
    <name type="common">Woodchuck</name>
    <dbReference type="NCBI Taxonomy" id="9995"/>
    <lineage>
        <taxon>Eukaryota</taxon>
        <taxon>Metazoa</taxon>
        <taxon>Chordata</taxon>
        <taxon>Craniata</taxon>
        <taxon>Vertebrata</taxon>
        <taxon>Euteleostomi</taxon>
        <taxon>Mammalia</taxon>
        <taxon>Eutheria</taxon>
        <taxon>Euarchontoglires</taxon>
        <taxon>Glires</taxon>
        <taxon>Rodentia</taxon>
        <taxon>Sciuromorpha</taxon>
        <taxon>Sciuridae</taxon>
        <taxon>Xerinae</taxon>
        <taxon>Marmotini</taxon>
        <taxon>Marmota</taxon>
    </lineage>
</organism>
<evidence type="ECO:0000313" key="2">
    <source>
        <dbReference type="Proteomes" id="UP000335636"/>
    </source>
</evidence>
<evidence type="ECO:0000313" key="1">
    <source>
        <dbReference type="EMBL" id="VTJ85699.1"/>
    </source>
</evidence>
<name>A0A5E4CX25_MARMO</name>
<comment type="caution">
    <text evidence="1">The sequence shown here is derived from an EMBL/GenBank/DDBJ whole genome shotgun (WGS) entry which is preliminary data.</text>
</comment>
<dbReference type="Proteomes" id="UP000335636">
    <property type="component" value="Unassembled WGS sequence"/>
</dbReference>